<dbReference type="AlphaFoldDB" id="A0A8J3LLL7"/>
<comment type="caution">
    <text evidence="6">The sequence shown here is derived from an EMBL/GenBank/DDBJ whole genome shotgun (WGS) entry which is preliminary data.</text>
</comment>
<proteinExistence type="predicted"/>
<keyword evidence="5" id="KW-0119">Carbohydrate metabolism</keyword>
<dbReference type="GO" id="GO:0048029">
    <property type="term" value="F:monosaccharide binding"/>
    <property type="evidence" value="ECO:0007669"/>
    <property type="project" value="InterPro"/>
</dbReference>
<evidence type="ECO:0000313" key="6">
    <source>
        <dbReference type="EMBL" id="GIG14925.1"/>
    </source>
</evidence>
<evidence type="ECO:0000256" key="3">
    <source>
        <dbReference type="ARBA" id="ARBA00022490"/>
    </source>
</evidence>
<dbReference type="InterPro" id="IPR023750">
    <property type="entry name" value="RbsD-like_sf"/>
</dbReference>
<comment type="catalytic activity">
    <reaction evidence="1">
        <text>beta-D-ribopyranose = beta-D-ribofuranose</text>
        <dbReference type="Rhea" id="RHEA:25432"/>
        <dbReference type="ChEBI" id="CHEBI:27476"/>
        <dbReference type="ChEBI" id="CHEBI:47002"/>
        <dbReference type="EC" id="5.4.99.62"/>
    </reaction>
</comment>
<dbReference type="GO" id="GO:0019303">
    <property type="term" value="P:D-ribose catabolic process"/>
    <property type="evidence" value="ECO:0007669"/>
    <property type="project" value="TreeGrafter"/>
</dbReference>
<dbReference type="RefSeq" id="WP_166378533.1">
    <property type="nucleotide sequence ID" value="NZ_BAAATT010000007.1"/>
</dbReference>
<protein>
    <recommendedName>
        <fullName evidence="2">D-ribose pyranase</fullName>
        <ecNumber evidence="2">5.4.99.62</ecNumber>
    </recommendedName>
</protein>
<dbReference type="PANTHER" id="PTHR37831:SF1">
    <property type="entry name" value="D-RIBOSE PYRANASE"/>
    <property type="match status" value="1"/>
</dbReference>
<keyword evidence="4" id="KW-0413">Isomerase</keyword>
<dbReference type="EMBL" id="BONJ01000017">
    <property type="protein sequence ID" value="GIG14925.1"/>
    <property type="molecule type" value="Genomic_DNA"/>
</dbReference>
<gene>
    <name evidence="6" type="primary">rbsD</name>
    <name evidence="6" type="ORF">Cme02nite_32570</name>
</gene>
<dbReference type="EC" id="5.4.99.62" evidence="2"/>
<sequence length="129" mass="13553">MRRDGIWHPRLAELLAALGHYDSIVLADAGLPVPRGVETIDLVWGRGEPALLPVLRAVAGELVVQEAVVAHELTDAAFLAGLREAVGGVPVAAVDHEQLKALCGRAHAVVRTGEATPYANVILRAGVAF</sequence>
<name>A0A8J3LLL7_9ACTN</name>
<dbReference type="SUPFAM" id="SSF102546">
    <property type="entry name" value="RbsD-like"/>
    <property type="match status" value="1"/>
</dbReference>
<dbReference type="GO" id="GO:0005829">
    <property type="term" value="C:cytosol"/>
    <property type="evidence" value="ECO:0007669"/>
    <property type="project" value="TreeGrafter"/>
</dbReference>
<reference evidence="6" key="1">
    <citation type="submission" date="2021-01" db="EMBL/GenBank/DDBJ databases">
        <title>Whole genome shotgun sequence of Catellatospora methionotrophica NBRC 14553.</title>
        <authorList>
            <person name="Komaki H."/>
            <person name="Tamura T."/>
        </authorList>
    </citation>
    <scope>NUCLEOTIDE SEQUENCE</scope>
    <source>
        <strain evidence="6">NBRC 14553</strain>
    </source>
</reference>
<dbReference type="Proteomes" id="UP000660339">
    <property type="component" value="Unassembled WGS sequence"/>
</dbReference>
<dbReference type="InterPro" id="IPR023064">
    <property type="entry name" value="D-ribose_pyranase"/>
</dbReference>
<dbReference type="GO" id="GO:0016872">
    <property type="term" value="F:intramolecular lyase activity"/>
    <property type="evidence" value="ECO:0007669"/>
    <property type="project" value="InterPro"/>
</dbReference>
<evidence type="ECO:0000256" key="5">
    <source>
        <dbReference type="ARBA" id="ARBA00023277"/>
    </source>
</evidence>
<organism evidence="6 7">
    <name type="scientific">Catellatospora methionotrophica</name>
    <dbReference type="NCBI Taxonomy" id="121620"/>
    <lineage>
        <taxon>Bacteria</taxon>
        <taxon>Bacillati</taxon>
        <taxon>Actinomycetota</taxon>
        <taxon>Actinomycetes</taxon>
        <taxon>Micromonosporales</taxon>
        <taxon>Micromonosporaceae</taxon>
        <taxon>Catellatospora</taxon>
    </lineage>
</organism>
<evidence type="ECO:0000256" key="2">
    <source>
        <dbReference type="ARBA" id="ARBA00012862"/>
    </source>
</evidence>
<accession>A0A8J3LLL7</accession>
<dbReference type="Gene3D" id="3.40.1650.10">
    <property type="entry name" value="RbsD-like domain"/>
    <property type="match status" value="1"/>
</dbReference>
<keyword evidence="3" id="KW-0963">Cytoplasm</keyword>
<evidence type="ECO:0000313" key="7">
    <source>
        <dbReference type="Proteomes" id="UP000660339"/>
    </source>
</evidence>
<dbReference type="Pfam" id="PF05025">
    <property type="entry name" value="RbsD_FucU"/>
    <property type="match status" value="1"/>
</dbReference>
<dbReference type="GO" id="GO:0062193">
    <property type="term" value="F:D-ribose pyranase activity"/>
    <property type="evidence" value="ECO:0007669"/>
    <property type="project" value="UniProtKB-EC"/>
</dbReference>
<evidence type="ECO:0000256" key="1">
    <source>
        <dbReference type="ARBA" id="ARBA00000223"/>
    </source>
</evidence>
<dbReference type="PANTHER" id="PTHR37831">
    <property type="entry name" value="D-RIBOSE PYRANASE"/>
    <property type="match status" value="1"/>
</dbReference>
<keyword evidence="7" id="KW-1185">Reference proteome</keyword>
<dbReference type="InterPro" id="IPR007721">
    <property type="entry name" value="RbsD_FucU"/>
</dbReference>
<evidence type="ECO:0000256" key="4">
    <source>
        <dbReference type="ARBA" id="ARBA00023235"/>
    </source>
</evidence>
<dbReference type="NCBIfam" id="NF008761">
    <property type="entry name" value="PRK11797.1"/>
    <property type="match status" value="1"/>
</dbReference>